<dbReference type="AlphaFoldDB" id="A0A3Q9UDH5"/>
<reference evidence="1" key="3">
    <citation type="journal article" date="2019" name="Microorganisms">
        <title>Red-Brown Pigmentation of Acidipropionibacterium jensenii Is Tied to Haemolytic Activity and cyl-Like Gene Cluster.</title>
        <authorList>
            <person name="Deptula P."/>
            <person name="Loivamaa I."/>
            <person name="Smolander O.P."/>
            <person name="Laine P."/>
            <person name="Roberts R.J."/>
            <person name="Piironen V."/>
            <person name="Paulin L."/>
            <person name="Savijoki K."/>
            <person name="Auvinen P."/>
            <person name="Varmanen P."/>
        </authorList>
    </citation>
    <scope>NUCLEOTIDE SEQUENCE</scope>
    <source>
        <strain evidence="1">JS280</strain>
    </source>
</reference>
<dbReference type="STRING" id="1122997.GCA_000425285_00724"/>
<dbReference type="EMBL" id="CP025570">
    <property type="protein sequence ID" value="AZZ39422.1"/>
    <property type="molecule type" value="Genomic_DNA"/>
</dbReference>
<evidence type="ECO:0000313" key="4">
    <source>
        <dbReference type="Proteomes" id="UP000285875"/>
    </source>
</evidence>
<dbReference type="Proteomes" id="UP000285875">
    <property type="component" value="Chromosome"/>
</dbReference>
<dbReference type="Proteomes" id="UP000277858">
    <property type="component" value="Chromosome"/>
</dbReference>
<evidence type="ECO:0000313" key="2">
    <source>
        <dbReference type="EMBL" id="VEI02092.1"/>
    </source>
</evidence>
<keyword evidence="3" id="KW-1185">Reference proteome</keyword>
<proteinExistence type="predicted"/>
<dbReference type="KEGG" id="aji:C0Z10_06295"/>
<gene>
    <name evidence="1" type="ORF">C0Z10_06295</name>
    <name evidence="2" type="ORF">NCTC13652_00257</name>
</gene>
<reference evidence="2 3" key="2">
    <citation type="submission" date="2018-12" db="EMBL/GenBank/DDBJ databases">
        <authorList>
            <consortium name="Pathogen Informatics"/>
        </authorList>
    </citation>
    <scope>NUCLEOTIDE SEQUENCE [LARGE SCALE GENOMIC DNA]</scope>
    <source>
        <strain evidence="2 3">NCTC13652</strain>
    </source>
</reference>
<accession>A0A3Q9UDH5</accession>
<reference evidence="4" key="1">
    <citation type="submission" date="2017-12" db="EMBL/GenBank/DDBJ databases">
        <title>Whole genome sequencing of Acidipropionibacterium jensenii strains JS279 and JS280.</title>
        <authorList>
            <person name="Deptula P."/>
            <person name="Laine P."/>
            <person name="Smolander O.-P."/>
            <person name="Paulin L."/>
            <person name="Auvinen P."/>
            <person name="Varmanen P."/>
        </authorList>
    </citation>
    <scope>NUCLEOTIDE SEQUENCE [LARGE SCALE GENOMIC DNA]</scope>
    <source>
        <strain evidence="4">JS280</strain>
    </source>
</reference>
<evidence type="ECO:0000313" key="3">
    <source>
        <dbReference type="Proteomes" id="UP000277858"/>
    </source>
</evidence>
<protein>
    <submittedName>
        <fullName evidence="1">Uncharacterized protein</fullName>
    </submittedName>
</protein>
<evidence type="ECO:0000313" key="1">
    <source>
        <dbReference type="EMBL" id="AZZ39422.1"/>
    </source>
</evidence>
<dbReference type="EMBL" id="LR134473">
    <property type="protein sequence ID" value="VEI02092.1"/>
    <property type="molecule type" value="Genomic_DNA"/>
</dbReference>
<name>A0A3Q9UDH5_9ACTN</name>
<sequence length="95" mass="10167">MGSISVVTIMKETPARTISDLDLQDAAAADHPTCPRTVAELLARELSGLEGRIQCLSQSRDTIREFLIRTEQAALLSEARAGEGESDAGTPTLLE</sequence>
<organism evidence="1 4">
    <name type="scientific">Acidipropionibacterium jensenii</name>
    <dbReference type="NCBI Taxonomy" id="1749"/>
    <lineage>
        <taxon>Bacteria</taxon>
        <taxon>Bacillati</taxon>
        <taxon>Actinomycetota</taxon>
        <taxon>Actinomycetes</taxon>
        <taxon>Propionibacteriales</taxon>
        <taxon>Propionibacteriaceae</taxon>
        <taxon>Acidipropionibacterium</taxon>
    </lineage>
</organism>